<comment type="caution">
    <text evidence="1">The sequence shown here is derived from an EMBL/GenBank/DDBJ whole genome shotgun (WGS) entry which is preliminary data.</text>
</comment>
<protein>
    <recommendedName>
        <fullName evidence="3">F-box protein</fullName>
    </recommendedName>
</protein>
<gene>
    <name evidence="1" type="ORF">ACH5RR_023083</name>
</gene>
<accession>A0ABD2Z9N0</accession>
<sequence length="85" mass="10017">MWHFSTDVELKWRGFWMLGSYCHVADFADVEGDGCWTFALLFHDGKMMISFSKLPPKTREYNHGDLGFHSDFFESMGALLFPFYY</sequence>
<reference evidence="1 2" key="1">
    <citation type="submission" date="2024-11" db="EMBL/GenBank/DDBJ databases">
        <title>A near-complete genome assembly of Cinchona calisaya.</title>
        <authorList>
            <person name="Lian D.C."/>
            <person name="Zhao X.W."/>
            <person name="Wei L."/>
        </authorList>
    </citation>
    <scope>NUCLEOTIDE SEQUENCE [LARGE SCALE GENOMIC DNA]</scope>
    <source>
        <tissue evidence="1">Nenye</tissue>
    </source>
</reference>
<dbReference type="EMBL" id="JBJUIK010000010">
    <property type="protein sequence ID" value="KAL3516181.1"/>
    <property type="molecule type" value="Genomic_DNA"/>
</dbReference>
<organism evidence="1 2">
    <name type="scientific">Cinchona calisaya</name>
    <dbReference type="NCBI Taxonomy" id="153742"/>
    <lineage>
        <taxon>Eukaryota</taxon>
        <taxon>Viridiplantae</taxon>
        <taxon>Streptophyta</taxon>
        <taxon>Embryophyta</taxon>
        <taxon>Tracheophyta</taxon>
        <taxon>Spermatophyta</taxon>
        <taxon>Magnoliopsida</taxon>
        <taxon>eudicotyledons</taxon>
        <taxon>Gunneridae</taxon>
        <taxon>Pentapetalae</taxon>
        <taxon>asterids</taxon>
        <taxon>lamiids</taxon>
        <taxon>Gentianales</taxon>
        <taxon>Rubiaceae</taxon>
        <taxon>Cinchonoideae</taxon>
        <taxon>Cinchoneae</taxon>
        <taxon>Cinchona</taxon>
    </lineage>
</organism>
<keyword evidence="2" id="KW-1185">Reference proteome</keyword>
<dbReference type="Proteomes" id="UP001630127">
    <property type="component" value="Unassembled WGS sequence"/>
</dbReference>
<name>A0ABD2Z9N0_9GENT</name>
<evidence type="ECO:0000313" key="1">
    <source>
        <dbReference type="EMBL" id="KAL3516181.1"/>
    </source>
</evidence>
<dbReference type="AlphaFoldDB" id="A0ABD2Z9N0"/>
<proteinExistence type="predicted"/>
<evidence type="ECO:0000313" key="2">
    <source>
        <dbReference type="Proteomes" id="UP001630127"/>
    </source>
</evidence>
<evidence type="ECO:0008006" key="3">
    <source>
        <dbReference type="Google" id="ProtNLM"/>
    </source>
</evidence>